<feature type="transmembrane region" description="Helical" evidence="5">
    <location>
        <begin position="12"/>
        <end position="30"/>
    </location>
</feature>
<proteinExistence type="predicted"/>
<keyword evidence="5" id="KW-1133">Transmembrane helix</keyword>
<sequence>MLLVRSPTLSCLSEWLSFWTAFNIFMCCYIRMQRKKGQFTSSKASSDEVGGGASSDWNAAHGSGQDEPEILCTHCGTSSKTTPMMRRGPAGPRSLCNACGLKWANKVCYQEVGGFNKSIGFRVGNGRRVKFWKDRWCDDEFLEEAFLEVFSLTTTKDAWVDQVWEQRGEGGFTRQVNDLRSGGLSFQCHVEPWVPMKVSFSTWGASWGRILILDQLKRRGWRLLSRC</sequence>
<dbReference type="SMART" id="SM00401">
    <property type="entry name" value="ZnF_GATA"/>
    <property type="match status" value="1"/>
</dbReference>
<reference evidence="7 8" key="1">
    <citation type="journal article" date="2018" name="PLoS Genet.">
        <title>Population sequencing reveals clonal diversity and ancestral inbreeding in the grapevine cultivar Chardonnay.</title>
        <authorList>
            <person name="Roach M.J."/>
            <person name="Johnson D.L."/>
            <person name="Bohlmann J."/>
            <person name="van Vuuren H.J."/>
            <person name="Jones S.J."/>
            <person name="Pretorius I.S."/>
            <person name="Schmidt S.A."/>
            <person name="Borneman A.R."/>
        </authorList>
    </citation>
    <scope>NUCLEOTIDE SEQUENCE [LARGE SCALE GENOMIC DNA]</scope>
    <source>
        <strain evidence="8">cv. Chardonnay</strain>
        <tissue evidence="7">Leaf</tissue>
    </source>
</reference>
<dbReference type="InterPro" id="IPR045280">
    <property type="entry name" value="TIFY-like"/>
</dbReference>
<accession>A0A438CF62</accession>
<dbReference type="GO" id="GO:0008270">
    <property type="term" value="F:zinc ion binding"/>
    <property type="evidence" value="ECO:0007669"/>
    <property type="project" value="InterPro"/>
</dbReference>
<evidence type="ECO:0000313" key="8">
    <source>
        <dbReference type="Proteomes" id="UP000288805"/>
    </source>
</evidence>
<comment type="caution">
    <text evidence="7">The sequence shown here is derived from an EMBL/GenBank/DDBJ whole genome shotgun (WGS) entry which is preliminary data.</text>
</comment>
<keyword evidence="5" id="KW-0812">Transmembrane</keyword>
<gene>
    <name evidence="7" type="primary">GATA24_1</name>
    <name evidence="7" type="ORF">CK203_109668</name>
</gene>
<dbReference type="SUPFAM" id="SSF57716">
    <property type="entry name" value="Glucocorticoid receptor-like (DNA-binding domain)"/>
    <property type="match status" value="1"/>
</dbReference>
<dbReference type="Proteomes" id="UP000288805">
    <property type="component" value="Unassembled WGS sequence"/>
</dbReference>
<feature type="domain" description="GATA-type" evidence="6">
    <location>
        <begin position="72"/>
        <end position="99"/>
    </location>
</feature>
<organism evidence="7 8">
    <name type="scientific">Vitis vinifera</name>
    <name type="common">Grape</name>
    <dbReference type="NCBI Taxonomy" id="29760"/>
    <lineage>
        <taxon>Eukaryota</taxon>
        <taxon>Viridiplantae</taxon>
        <taxon>Streptophyta</taxon>
        <taxon>Embryophyta</taxon>
        <taxon>Tracheophyta</taxon>
        <taxon>Spermatophyta</taxon>
        <taxon>Magnoliopsida</taxon>
        <taxon>eudicotyledons</taxon>
        <taxon>Gunneridae</taxon>
        <taxon>Pentapetalae</taxon>
        <taxon>rosids</taxon>
        <taxon>Vitales</taxon>
        <taxon>Vitaceae</taxon>
        <taxon>Viteae</taxon>
        <taxon>Vitis</taxon>
    </lineage>
</organism>
<evidence type="ECO:0000313" key="7">
    <source>
        <dbReference type="EMBL" id="RVW21847.1"/>
    </source>
</evidence>
<name>A0A438CF62_VITVI</name>
<dbReference type="PANTHER" id="PTHR46125:SF24">
    <property type="entry name" value="GATA TRANSCRIPTION FACTOR 18"/>
    <property type="match status" value="1"/>
</dbReference>
<dbReference type="EMBL" id="QGNW01002264">
    <property type="protein sequence ID" value="RVW21847.1"/>
    <property type="molecule type" value="Genomic_DNA"/>
</dbReference>
<evidence type="ECO:0000256" key="5">
    <source>
        <dbReference type="SAM" id="Phobius"/>
    </source>
</evidence>
<dbReference type="InterPro" id="IPR000679">
    <property type="entry name" value="Znf_GATA"/>
</dbReference>
<evidence type="ECO:0000256" key="3">
    <source>
        <dbReference type="ARBA" id="ARBA00023163"/>
    </source>
</evidence>
<keyword evidence="1" id="KW-0805">Transcription regulation</keyword>
<dbReference type="Gene3D" id="3.30.50.10">
    <property type="entry name" value="Erythroid Transcription Factor GATA-1, subunit A"/>
    <property type="match status" value="1"/>
</dbReference>
<feature type="region of interest" description="Disordered" evidence="4">
    <location>
        <begin position="42"/>
        <end position="65"/>
    </location>
</feature>
<dbReference type="AlphaFoldDB" id="A0A438CF62"/>
<dbReference type="InterPro" id="IPR013088">
    <property type="entry name" value="Znf_NHR/GATA"/>
</dbReference>
<keyword evidence="2" id="KW-0238">DNA-binding</keyword>
<dbReference type="PROSITE" id="PS00344">
    <property type="entry name" value="GATA_ZN_FINGER_1"/>
    <property type="match status" value="1"/>
</dbReference>
<keyword evidence="3" id="KW-0804">Transcription</keyword>
<evidence type="ECO:0000256" key="2">
    <source>
        <dbReference type="ARBA" id="ARBA00023125"/>
    </source>
</evidence>
<dbReference type="PANTHER" id="PTHR46125">
    <property type="entry name" value="GATA TRANSCRIPTION FACTOR 28"/>
    <property type="match status" value="1"/>
</dbReference>
<evidence type="ECO:0000259" key="6">
    <source>
        <dbReference type="PROSITE" id="PS00344"/>
    </source>
</evidence>
<dbReference type="Pfam" id="PF00320">
    <property type="entry name" value="GATA"/>
    <property type="match status" value="1"/>
</dbReference>
<evidence type="ECO:0000256" key="4">
    <source>
        <dbReference type="SAM" id="MobiDB-lite"/>
    </source>
</evidence>
<evidence type="ECO:0000256" key="1">
    <source>
        <dbReference type="ARBA" id="ARBA00023015"/>
    </source>
</evidence>
<keyword evidence="5" id="KW-0472">Membrane</keyword>
<dbReference type="GO" id="GO:0006355">
    <property type="term" value="P:regulation of DNA-templated transcription"/>
    <property type="evidence" value="ECO:0007669"/>
    <property type="project" value="InterPro"/>
</dbReference>
<dbReference type="GO" id="GO:0043565">
    <property type="term" value="F:sequence-specific DNA binding"/>
    <property type="evidence" value="ECO:0007669"/>
    <property type="project" value="InterPro"/>
</dbReference>
<dbReference type="CDD" id="cd00202">
    <property type="entry name" value="ZnF_GATA"/>
    <property type="match status" value="1"/>
</dbReference>
<protein>
    <submittedName>
        <fullName evidence="7">GATA transcription factor 24</fullName>
    </submittedName>
</protein>